<proteinExistence type="predicted"/>
<dbReference type="Proteomes" id="UP000319783">
    <property type="component" value="Unassembled WGS sequence"/>
</dbReference>
<dbReference type="PRINTS" id="PR00625">
    <property type="entry name" value="JDOMAIN"/>
</dbReference>
<dbReference type="SMART" id="SM00271">
    <property type="entry name" value="DnaJ"/>
    <property type="match status" value="1"/>
</dbReference>
<dbReference type="EMBL" id="SULG01000015">
    <property type="protein sequence ID" value="TLD42678.1"/>
    <property type="molecule type" value="Genomic_DNA"/>
</dbReference>
<dbReference type="AlphaFoldDB" id="A0A533QD85"/>
<dbReference type="CDD" id="cd06257">
    <property type="entry name" value="DnaJ"/>
    <property type="match status" value="1"/>
</dbReference>
<dbReference type="PROSITE" id="PS50076">
    <property type="entry name" value="DNAJ_2"/>
    <property type="match status" value="1"/>
</dbReference>
<comment type="caution">
    <text evidence="3">The sequence shown here is derived from an EMBL/GenBank/DDBJ whole genome shotgun (WGS) entry which is preliminary data.</text>
</comment>
<protein>
    <recommendedName>
        <fullName evidence="2">J domain-containing protein</fullName>
    </recommendedName>
</protein>
<evidence type="ECO:0000313" key="4">
    <source>
        <dbReference type="Proteomes" id="UP000319783"/>
    </source>
</evidence>
<organism evidence="3 4">
    <name type="scientific">Candidatus Jettenia ecosi</name>
    <dbReference type="NCBI Taxonomy" id="2494326"/>
    <lineage>
        <taxon>Bacteria</taxon>
        <taxon>Pseudomonadati</taxon>
        <taxon>Planctomycetota</taxon>
        <taxon>Candidatus Brocadiia</taxon>
        <taxon>Candidatus Brocadiales</taxon>
        <taxon>Candidatus Brocadiaceae</taxon>
        <taxon>Candidatus Jettenia</taxon>
    </lineage>
</organism>
<evidence type="ECO:0000256" key="1">
    <source>
        <dbReference type="ARBA" id="ARBA00023186"/>
    </source>
</evidence>
<dbReference type="SUPFAM" id="SSF46565">
    <property type="entry name" value="Chaperone J-domain"/>
    <property type="match status" value="1"/>
</dbReference>
<dbReference type="Gene3D" id="1.10.287.110">
    <property type="entry name" value="DnaJ domain"/>
    <property type="match status" value="1"/>
</dbReference>
<keyword evidence="1" id="KW-0143">Chaperone</keyword>
<reference evidence="3 4" key="1">
    <citation type="submission" date="2019-04" db="EMBL/GenBank/DDBJ databases">
        <title>Genome of a novel bacterium Candidatus Jettenia ecosi reconstructed from metagenome of an anammox bioreactor.</title>
        <authorList>
            <person name="Mardanov A.V."/>
            <person name="Beletsky A.V."/>
            <person name="Ravin N.V."/>
            <person name="Botchkova E.A."/>
            <person name="Litti Y.V."/>
            <person name="Nozhevnikova A.N."/>
        </authorList>
    </citation>
    <scope>NUCLEOTIDE SEQUENCE [LARGE SCALE GENOMIC DNA]</scope>
    <source>
        <strain evidence="3">J2</strain>
    </source>
</reference>
<feature type="domain" description="J" evidence="2">
    <location>
        <begin position="2"/>
        <end position="61"/>
    </location>
</feature>
<evidence type="ECO:0000313" key="3">
    <source>
        <dbReference type="EMBL" id="TLD42678.1"/>
    </source>
</evidence>
<evidence type="ECO:0000259" key="2">
    <source>
        <dbReference type="PROSITE" id="PS50076"/>
    </source>
</evidence>
<dbReference type="PANTHER" id="PTHR44145">
    <property type="entry name" value="DNAJ HOMOLOG SUBFAMILY A MEMBER 3, MITOCHONDRIAL"/>
    <property type="match status" value="1"/>
</dbReference>
<sequence length="98" mass="11601">MTPYELLGIDPTADDKTIRRAYLELIKIYSPDREPERFKEIANAYESVKDEKRRLAFYLFNKDIPINHPFEALSLQMKKTGKRKPPDFTTLKELLRNV</sequence>
<dbReference type="InterPro" id="IPR001623">
    <property type="entry name" value="DnaJ_domain"/>
</dbReference>
<dbReference type="InterPro" id="IPR036869">
    <property type="entry name" value="J_dom_sf"/>
</dbReference>
<gene>
    <name evidence="3" type="ORF">JETT_1021</name>
</gene>
<dbReference type="InterPro" id="IPR051938">
    <property type="entry name" value="Apopto_cytoskel_mod"/>
</dbReference>
<dbReference type="PANTHER" id="PTHR44145:SF3">
    <property type="entry name" value="DNAJ HOMOLOG SUBFAMILY A MEMBER 3, MITOCHONDRIAL"/>
    <property type="match status" value="1"/>
</dbReference>
<name>A0A533QD85_9BACT</name>
<accession>A0A533QD85</accession>
<dbReference type="Pfam" id="PF00226">
    <property type="entry name" value="DnaJ"/>
    <property type="match status" value="1"/>
</dbReference>